<organism evidence="2 3">
    <name type="scientific">Araneus ventricosus</name>
    <name type="common">Orbweaver spider</name>
    <name type="synonym">Epeira ventricosa</name>
    <dbReference type="NCBI Taxonomy" id="182803"/>
    <lineage>
        <taxon>Eukaryota</taxon>
        <taxon>Metazoa</taxon>
        <taxon>Ecdysozoa</taxon>
        <taxon>Arthropoda</taxon>
        <taxon>Chelicerata</taxon>
        <taxon>Arachnida</taxon>
        <taxon>Araneae</taxon>
        <taxon>Araneomorphae</taxon>
        <taxon>Entelegynae</taxon>
        <taxon>Araneoidea</taxon>
        <taxon>Araneidae</taxon>
        <taxon>Araneus</taxon>
    </lineage>
</organism>
<comment type="caution">
    <text evidence="2">The sequence shown here is derived from an EMBL/GenBank/DDBJ whole genome shotgun (WGS) entry which is preliminary data.</text>
</comment>
<reference evidence="2 3" key="1">
    <citation type="journal article" date="2019" name="Sci. Rep.">
        <title>Orb-weaving spider Araneus ventricosus genome elucidates the spidroin gene catalogue.</title>
        <authorList>
            <person name="Kono N."/>
            <person name="Nakamura H."/>
            <person name="Ohtoshi R."/>
            <person name="Moran D.A.P."/>
            <person name="Shinohara A."/>
            <person name="Yoshida Y."/>
            <person name="Fujiwara M."/>
            <person name="Mori M."/>
            <person name="Tomita M."/>
            <person name="Arakawa K."/>
        </authorList>
    </citation>
    <scope>NUCLEOTIDE SEQUENCE [LARGE SCALE GENOMIC DNA]</scope>
</reference>
<gene>
    <name evidence="2" type="ORF">AVEN_118948_1</name>
</gene>
<name>A0A4Y2BZA1_ARAVE</name>
<evidence type="ECO:0000313" key="2">
    <source>
        <dbReference type="EMBL" id="GBL96825.1"/>
    </source>
</evidence>
<feature type="compositionally biased region" description="Low complexity" evidence="1">
    <location>
        <begin position="142"/>
        <end position="155"/>
    </location>
</feature>
<evidence type="ECO:0000313" key="3">
    <source>
        <dbReference type="Proteomes" id="UP000499080"/>
    </source>
</evidence>
<dbReference type="Proteomes" id="UP000499080">
    <property type="component" value="Unassembled WGS sequence"/>
</dbReference>
<feature type="compositionally biased region" description="Basic and acidic residues" evidence="1">
    <location>
        <begin position="128"/>
        <end position="141"/>
    </location>
</feature>
<keyword evidence="3" id="KW-1185">Reference proteome</keyword>
<dbReference type="AlphaFoldDB" id="A0A4Y2BZA1"/>
<evidence type="ECO:0000256" key="1">
    <source>
        <dbReference type="SAM" id="MobiDB-lite"/>
    </source>
</evidence>
<proteinExistence type="predicted"/>
<sequence>MEINCSGAHSHIRCSSDRRFFFSDATTTPTSRSFILKGFSHCSGMKRREKMKRGDFVREFNCIFNSAQITSILARTTDETLKSFPMDQHYYRSASNSLLARTADETLKSFPMDQHYYRLASNTLLARTADRTPKTFERQGDPSRSMSPPSSKRSPYIVSRGR</sequence>
<feature type="non-terminal residue" evidence="2">
    <location>
        <position position="162"/>
    </location>
</feature>
<accession>A0A4Y2BZA1</accession>
<protein>
    <submittedName>
        <fullName evidence="2">Uncharacterized protein</fullName>
    </submittedName>
</protein>
<dbReference type="EMBL" id="BGPR01000124">
    <property type="protein sequence ID" value="GBL96825.1"/>
    <property type="molecule type" value="Genomic_DNA"/>
</dbReference>
<feature type="region of interest" description="Disordered" evidence="1">
    <location>
        <begin position="128"/>
        <end position="162"/>
    </location>
</feature>
<feature type="non-terminal residue" evidence="2">
    <location>
        <position position="1"/>
    </location>
</feature>